<evidence type="ECO:0000313" key="1">
    <source>
        <dbReference type="EMBL" id="MDQ0285299.1"/>
    </source>
</evidence>
<name>A0ABU0AXU0_9FIRM</name>
<reference evidence="1 2" key="1">
    <citation type="submission" date="2023-07" db="EMBL/GenBank/DDBJ databases">
        <title>Genomic Encyclopedia of Type Strains, Phase IV (KMG-IV): sequencing the most valuable type-strain genomes for metagenomic binning, comparative biology and taxonomic classification.</title>
        <authorList>
            <person name="Goeker M."/>
        </authorList>
    </citation>
    <scope>NUCLEOTIDE SEQUENCE [LARGE SCALE GENOMIC DNA]</scope>
    <source>
        <strain evidence="1 2">DSM 12396</strain>
    </source>
</reference>
<gene>
    <name evidence="1" type="ORF">J2Z49_000392</name>
</gene>
<keyword evidence="2" id="KW-1185">Reference proteome</keyword>
<evidence type="ECO:0000313" key="2">
    <source>
        <dbReference type="Proteomes" id="UP001225644"/>
    </source>
</evidence>
<protein>
    <recommendedName>
        <fullName evidence="3">PH domain-containing protein</fullName>
    </recommendedName>
</protein>
<accession>A0ABU0AXU0</accession>
<sequence length="47" mass="5574">MEKQKAEDVEKWLQAFLPALKGPFADRRWIKYVLRELARPNLSTLIC</sequence>
<dbReference type="EMBL" id="JAUSUX010000002">
    <property type="protein sequence ID" value="MDQ0285299.1"/>
    <property type="molecule type" value="Genomic_DNA"/>
</dbReference>
<proteinExistence type="predicted"/>
<organism evidence="1 2">
    <name type="scientific">Desulfofundulus luciae</name>
    <dbReference type="NCBI Taxonomy" id="74702"/>
    <lineage>
        <taxon>Bacteria</taxon>
        <taxon>Bacillati</taxon>
        <taxon>Bacillota</taxon>
        <taxon>Clostridia</taxon>
        <taxon>Eubacteriales</taxon>
        <taxon>Peptococcaceae</taxon>
        <taxon>Desulfofundulus</taxon>
    </lineage>
</organism>
<evidence type="ECO:0008006" key="3">
    <source>
        <dbReference type="Google" id="ProtNLM"/>
    </source>
</evidence>
<dbReference type="Proteomes" id="UP001225644">
    <property type="component" value="Unassembled WGS sequence"/>
</dbReference>
<comment type="caution">
    <text evidence="1">The sequence shown here is derived from an EMBL/GenBank/DDBJ whole genome shotgun (WGS) entry which is preliminary data.</text>
</comment>